<dbReference type="Pfam" id="PF03279">
    <property type="entry name" value="Lip_A_acyltrans"/>
    <property type="match status" value="1"/>
</dbReference>
<dbReference type="Proteomes" id="UP000017842">
    <property type="component" value="Unassembled WGS sequence"/>
</dbReference>
<dbReference type="PIRSF" id="PIRSF028561">
    <property type="entry name" value="Ac_Trasf"/>
    <property type="match status" value="1"/>
</dbReference>
<comment type="caution">
    <text evidence="7">The sequence shown here is derived from an EMBL/GenBank/DDBJ whole genome shotgun (WGS) entry which is preliminary data.</text>
</comment>
<dbReference type="OrthoDB" id="9808633at2"/>
<dbReference type="InterPro" id="IPR014548">
    <property type="entry name" value="Ac_Trasf"/>
</dbReference>
<proteinExistence type="predicted"/>
<keyword evidence="8" id="KW-1185">Reference proteome</keyword>
<evidence type="ECO:0000313" key="7">
    <source>
        <dbReference type="EMBL" id="ESS73283.1"/>
    </source>
</evidence>
<dbReference type="eggNOG" id="COG4261">
    <property type="taxonomic scope" value="Bacteria"/>
</dbReference>
<evidence type="ECO:0000256" key="6">
    <source>
        <dbReference type="ARBA" id="ARBA00023315"/>
    </source>
</evidence>
<dbReference type="EMBL" id="AYLO01000027">
    <property type="protein sequence ID" value="ESS73283.1"/>
    <property type="molecule type" value="Genomic_DNA"/>
</dbReference>
<keyword evidence="6 7" id="KW-0012">Acyltransferase</keyword>
<dbReference type="CDD" id="cd07984">
    <property type="entry name" value="LPLAT_LABLAT-like"/>
    <property type="match status" value="1"/>
</dbReference>
<evidence type="ECO:0000256" key="4">
    <source>
        <dbReference type="ARBA" id="ARBA00022679"/>
    </source>
</evidence>
<keyword evidence="2" id="KW-1003">Cell membrane</keyword>
<evidence type="ECO:0000256" key="1">
    <source>
        <dbReference type="ARBA" id="ARBA00004533"/>
    </source>
</evidence>
<dbReference type="PATRIC" id="fig|1116472.3.peg.886"/>
<reference evidence="7 8" key="1">
    <citation type="journal article" date="2013" name="Genome Announc.">
        <title>Draft Genome Sequence of the Methanotrophic Gammaproteobacterium Methyloglobulus morosus DSM 22980 Strain KoM1.</title>
        <authorList>
            <person name="Poehlein A."/>
            <person name="Deutzmann J.S."/>
            <person name="Daniel R."/>
            <person name="Simeonova D.D."/>
        </authorList>
    </citation>
    <scope>NUCLEOTIDE SEQUENCE [LARGE SCALE GENOMIC DNA]</scope>
    <source>
        <strain evidence="7 8">KoM1</strain>
    </source>
</reference>
<evidence type="ECO:0000256" key="5">
    <source>
        <dbReference type="ARBA" id="ARBA00023136"/>
    </source>
</evidence>
<evidence type="ECO:0000313" key="8">
    <source>
        <dbReference type="Proteomes" id="UP000017842"/>
    </source>
</evidence>
<dbReference type="PANTHER" id="PTHR30606">
    <property type="entry name" value="LIPID A BIOSYNTHESIS LAUROYL ACYLTRANSFERASE"/>
    <property type="match status" value="1"/>
</dbReference>
<dbReference type="InterPro" id="IPR004960">
    <property type="entry name" value="LipA_acyltrans"/>
</dbReference>
<comment type="subcellular location">
    <subcellularLocation>
        <location evidence="1">Cell inner membrane</location>
    </subcellularLocation>
</comment>
<keyword evidence="5" id="KW-0472">Membrane</keyword>
<evidence type="ECO:0000256" key="2">
    <source>
        <dbReference type="ARBA" id="ARBA00022475"/>
    </source>
</evidence>
<dbReference type="GO" id="GO:0016746">
    <property type="term" value="F:acyltransferase activity"/>
    <property type="evidence" value="ECO:0007669"/>
    <property type="project" value="UniProtKB-KW"/>
</dbReference>
<keyword evidence="4 7" id="KW-0808">Transferase</keyword>
<dbReference type="GO" id="GO:0009247">
    <property type="term" value="P:glycolipid biosynthetic process"/>
    <property type="evidence" value="ECO:0007669"/>
    <property type="project" value="UniProtKB-ARBA"/>
</dbReference>
<name>V5C945_9GAMM</name>
<dbReference type="PANTHER" id="PTHR30606:SF9">
    <property type="entry name" value="LIPID A BIOSYNTHESIS LAUROYLTRANSFERASE"/>
    <property type="match status" value="1"/>
</dbReference>
<accession>V5C945</accession>
<keyword evidence="3" id="KW-0997">Cell inner membrane</keyword>
<dbReference type="AlphaFoldDB" id="V5C945"/>
<gene>
    <name evidence="7" type="ORF">MGMO_27c00260</name>
</gene>
<organism evidence="7 8">
    <name type="scientific">Methyloglobulus morosus KoM1</name>
    <dbReference type="NCBI Taxonomy" id="1116472"/>
    <lineage>
        <taxon>Bacteria</taxon>
        <taxon>Pseudomonadati</taxon>
        <taxon>Pseudomonadota</taxon>
        <taxon>Gammaproteobacteria</taxon>
        <taxon>Methylococcales</taxon>
        <taxon>Methylococcaceae</taxon>
        <taxon>Methyloglobulus</taxon>
    </lineage>
</organism>
<dbReference type="STRING" id="1116472.MGMO_27c00260"/>
<dbReference type="GO" id="GO:0005886">
    <property type="term" value="C:plasma membrane"/>
    <property type="evidence" value="ECO:0007669"/>
    <property type="project" value="UniProtKB-SubCell"/>
</dbReference>
<protein>
    <submittedName>
        <fullName evidence="7">Lipid A biosynthesis acyltransferase</fullName>
    </submittedName>
</protein>
<dbReference type="RefSeq" id="WP_023493759.1">
    <property type="nucleotide sequence ID" value="NZ_AYLO01000027.1"/>
</dbReference>
<evidence type="ECO:0000256" key="3">
    <source>
        <dbReference type="ARBA" id="ARBA00022519"/>
    </source>
</evidence>
<sequence>MKHWARFEERGIIWGMQLLLKVYLLLGRQVLQFFLYPVVSYYWLINRSGRKASRQYLQRVSAYLSEQGLPEQELHGSLYDSYRHFVSFSNALIDKLAVWSGSITLQDVEYRGREAIVEHFRQGHGLLILGSHLGNTEVLRAIASLRKDVVTVNVLVHTKHAQKFNALLNRHASSNRINLIQVTNTNAATAMMLQDKIDAGELVVIAADRTPVTGQNRVSSAIFLGYPALFPQGPFILAALLKCPVYTLFCLKHQQRHKIYFDWFSDGLILPRKHREAALESYVQAYADRLQHYCLKEPLQWFNFYDFWQAGND</sequence>